<gene>
    <name evidence="2" type="ORF">ACO22_02649</name>
</gene>
<sequence>MASAGHDSRYLITRTKAESDRLDMQHQACHENMGFLLHPDIPQRDNMRIADVGTGTGIWLRDLSKLLPKTCRLDGFDISLAQVPDRDVFPSDINYYVQDILEPFPDNFLGQYDVVHVKLLVMGLKVNEWELAIRNLKKLLRPGGFLQWTDIAIHKGTIIPGKPGCNVEDADKFFKHITKTASIHGESGQSVTELYSNFKKCGLRECKENIIPLDKPEWRDIMNISTVKVAEHVLHASLEADKDGRALSLDQIAFQKEAAVKNLEETKSWMLYELYVVIGRE</sequence>
<dbReference type="VEuPathDB" id="FungiDB:PABG_00739"/>
<dbReference type="SUPFAM" id="SSF53335">
    <property type="entry name" value="S-adenosyl-L-methionine-dependent methyltransferases"/>
    <property type="match status" value="1"/>
</dbReference>
<comment type="caution">
    <text evidence="2">The sequence shown here is derived from an EMBL/GenBank/DDBJ whole genome shotgun (WGS) entry which is preliminary data.</text>
</comment>
<reference evidence="2 3" key="1">
    <citation type="submission" date="2016-06" db="EMBL/GenBank/DDBJ databases">
        <authorList>
            <person name="Kjaerup R.B."/>
            <person name="Dalgaard T.S."/>
            <person name="Juul-Madsen H.R."/>
        </authorList>
    </citation>
    <scope>NUCLEOTIDE SEQUENCE [LARGE SCALE GENOMIC DNA]</scope>
    <source>
        <strain evidence="2 3">Pb300</strain>
    </source>
</reference>
<name>A0A1D2JI89_PARBR</name>
<dbReference type="PANTHER" id="PTHR43591:SF50">
    <property type="entry name" value="METHYLTRANSFERASE DOMAIN-CONTAINING PROTEIN-RELATED"/>
    <property type="match status" value="1"/>
</dbReference>
<dbReference type="AlphaFoldDB" id="A0A1D2JI89"/>
<dbReference type="CDD" id="cd02440">
    <property type="entry name" value="AdoMet_MTases"/>
    <property type="match status" value="1"/>
</dbReference>
<dbReference type="EMBL" id="LZYO01000084">
    <property type="protein sequence ID" value="ODH37374.1"/>
    <property type="molecule type" value="Genomic_DNA"/>
</dbReference>
<dbReference type="Proteomes" id="UP000242814">
    <property type="component" value="Unassembled WGS sequence"/>
</dbReference>
<evidence type="ECO:0000313" key="2">
    <source>
        <dbReference type="EMBL" id="ODH37374.1"/>
    </source>
</evidence>
<dbReference type="Gene3D" id="3.40.50.150">
    <property type="entry name" value="Vaccinia Virus protein VP39"/>
    <property type="match status" value="1"/>
</dbReference>
<evidence type="ECO:0000313" key="3">
    <source>
        <dbReference type="Proteomes" id="UP000242814"/>
    </source>
</evidence>
<feature type="domain" description="Methyltransferase" evidence="1">
    <location>
        <begin position="49"/>
        <end position="144"/>
    </location>
</feature>
<dbReference type="InterPro" id="IPR041698">
    <property type="entry name" value="Methyltransf_25"/>
</dbReference>
<proteinExistence type="predicted"/>
<protein>
    <recommendedName>
        <fullName evidence="1">Methyltransferase domain-containing protein</fullName>
    </recommendedName>
</protein>
<organism evidence="2 3">
    <name type="scientific">Paracoccidioides brasiliensis</name>
    <dbReference type="NCBI Taxonomy" id="121759"/>
    <lineage>
        <taxon>Eukaryota</taxon>
        <taxon>Fungi</taxon>
        <taxon>Dikarya</taxon>
        <taxon>Ascomycota</taxon>
        <taxon>Pezizomycotina</taxon>
        <taxon>Eurotiomycetes</taxon>
        <taxon>Eurotiomycetidae</taxon>
        <taxon>Onygenales</taxon>
        <taxon>Ajellomycetaceae</taxon>
        <taxon>Paracoccidioides</taxon>
    </lineage>
</organism>
<dbReference type="InterPro" id="IPR029063">
    <property type="entry name" value="SAM-dependent_MTases_sf"/>
</dbReference>
<dbReference type="VEuPathDB" id="FungiDB:PADG_03185"/>
<dbReference type="PANTHER" id="PTHR43591">
    <property type="entry name" value="METHYLTRANSFERASE"/>
    <property type="match status" value="1"/>
</dbReference>
<accession>A0A1D2JI89</accession>
<evidence type="ECO:0000259" key="1">
    <source>
        <dbReference type="Pfam" id="PF13649"/>
    </source>
</evidence>
<dbReference type="Pfam" id="PF13649">
    <property type="entry name" value="Methyltransf_25"/>
    <property type="match status" value="1"/>
</dbReference>